<name>A0A8S0XE33_9GAMM</name>
<evidence type="ECO:0000313" key="2">
    <source>
        <dbReference type="Proteomes" id="UP000494216"/>
    </source>
</evidence>
<protein>
    <submittedName>
        <fullName evidence="1">Uncharacterized protein</fullName>
    </submittedName>
</protein>
<dbReference type="AlphaFoldDB" id="A0A8S0XE33"/>
<accession>A0A8S0XE33</accession>
<gene>
    <name evidence="1" type="ORF">METHB2_100053</name>
</gene>
<keyword evidence="2" id="KW-1185">Reference proteome</keyword>
<proteinExistence type="predicted"/>
<dbReference type="RefSeq" id="WP_174624437.1">
    <property type="nucleotide sequence ID" value="NZ_CADCXN010000002.1"/>
</dbReference>
<evidence type="ECO:0000313" key="1">
    <source>
        <dbReference type="EMBL" id="CAA9889412.1"/>
    </source>
</evidence>
<sequence>MGADGRDRAPSQSWASSPTGCCVIAKTDANPILIINQGLFDYLKITGLKLTLGKVYVTSIKALNMDKDKETELFRFLQDAGKQTRRGYSDFFNWPTDRELEEWSIVDTLKRSLEKSKAGFFEQITSRGRGNDPPDCEATLFNGRKLGIEVTELVDQQAIMAYKNGDVDQWAEWSQEKLINSITTRLKAKDISKNIKGGPYDIYMVIIHTDEPILNFDYIFPILSPYIFEFYSIIDRAFLLMSYDQKYKLCPYIELNISN</sequence>
<organism evidence="1 2">
    <name type="scientific">Candidatus Methylobacter favarea</name>
    <dbReference type="NCBI Taxonomy" id="2707345"/>
    <lineage>
        <taxon>Bacteria</taxon>
        <taxon>Pseudomonadati</taxon>
        <taxon>Pseudomonadota</taxon>
        <taxon>Gammaproteobacteria</taxon>
        <taxon>Methylococcales</taxon>
        <taxon>Methylococcaceae</taxon>
        <taxon>Methylobacter</taxon>
    </lineage>
</organism>
<dbReference type="Proteomes" id="UP000494216">
    <property type="component" value="Unassembled WGS sequence"/>
</dbReference>
<reference evidence="1 2" key="1">
    <citation type="submission" date="2020-02" db="EMBL/GenBank/DDBJ databases">
        <authorList>
            <person name="Hogendoorn C."/>
        </authorList>
    </citation>
    <scope>NUCLEOTIDE SEQUENCE [LARGE SCALE GENOMIC DNA]</scope>
    <source>
        <strain evidence="1">METHB21</strain>
    </source>
</reference>
<dbReference type="EMBL" id="CADCXN010000002">
    <property type="protein sequence ID" value="CAA9889412.1"/>
    <property type="molecule type" value="Genomic_DNA"/>
</dbReference>
<comment type="caution">
    <text evidence="1">The sequence shown here is derived from an EMBL/GenBank/DDBJ whole genome shotgun (WGS) entry which is preliminary data.</text>
</comment>